<evidence type="ECO:0000313" key="2">
    <source>
        <dbReference type="Proteomes" id="UP001239111"/>
    </source>
</evidence>
<dbReference type="Proteomes" id="UP001239111">
    <property type="component" value="Chromosome 2"/>
</dbReference>
<reference evidence="1" key="1">
    <citation type="submission" date="2023-04" db="EMBL/GenBank/DDBJ databases">
        <title>A chromosome-level genome assembly of the parasitoid wasp Eretmocerus hayati.</title>
        <authorList>
            <person name="Zhong Y."/>
            <person name="Liu S."/>
            <person name="Liu Y."/>
        </authorList>
    </citation>
    <scope>NUCLEOTIDE SEQUENCE</scope>
    <source>
        <strain evidence="1">ZJU_SS_LIU_2023</strain>
    </source>
</reference>
<sequence>METGNETIPDDDTATKKSRKKRKGKSRWTVKKGGKSKVLRAAVRNEQSSNESKPETPKTKIQKDYSKQKTSKEERISPNNKGKSTLRVNELISEEEKKQIESYYNVDLSSVDKKKVEDSIYIDDKTYRCELCQTAYPRLDKCQVHVWRHYNMLPYVCLACDFKTLTVTSMRGHIRKFHLRLKPFKCDQCDKSFAVNALLREHKIIHVSSQPYKCDSCDFACLNKRVLVTHMTKHKAVKDILCDICGKAFYATKKMRAHRNTHQEANAFKCEICHAYVSSEKALSRHHAFVHVKEYTCQICNKKCTTRKTLQNHRYQVHSSGRYHCDLCGNVYKNYSMLQDHILKHQGIRKYKCEICGKSFAQRTHLTTHMAVHDSKRHECPGCHKAFNRQDNMKVHTKNCAKFQANPELAKLLPDRRFKEWSHKRNNSKLIFNDEDAVDITVPVEPTLNPEVTIKVEPLDDIE</sequence>
<organism evidence="1 2">
    <name type="scientific">Eretmocerus hayati</name>
    <dbReference type="NCBI Taxonomy" id="131215"/>
    <lineage>
        <taxon>Eukaryota</taxon>
        <taxon>Metazoa</taxon>
        <taxon>Ecdysozoa</taxon>
        <taxon>Arthropoda</taxon>
        <taxon>Hexapoda</taxon>
        <taxon>Insecta</taxon>
        <taxon>Pterygota</taxon>
        <taxon>Neoptera</taxon>
        <taxon>Endopterygota</taxon>
        <taxon>Hymenoptera</taxon>
        <taxon>Apocrita</taxon>
        <taxon>Proctotrupomorpha</taxon>
        <taxon>Chalcidoidea</taxon>
        <taxon>Aphelinidae</taxon>
        <taxon>Aphelininae</taxon>
        <taxon>Eretmocerus</taxon>
    </lineage>
</organism>
<dbReference type="EMBL" id="CM056742">
    <property type="protein sequence ID" value="KAJ8679619.1"/>
    <property type="molecule type" value="Genomic_DNA"/>
</dbReference>
<keyword evidence="2" id="KW-1185">Reference proteome</keyword>
<accession>A0ACC2P8L4</accession>
<evidence type="ECO:0000313" key="1">
    <source>
        <dbReference type="EMBL" id="KAJ8679619.1"/>
    </source>
</evidence>
<name>A0ACC2P8L4_9HYME</name>
<gene>
    <name evidence="1" type="ORF">QAD02_015406</name>
</gene>
<proteinExistence type="predicted"/>
<protein>
    <submittedName>
        <fullName evidence="1">Uncharacterized protein</fullName>
    </submittedName>
</protein>
<comment type="caution">
    <text evidence="1">The sequence shown here is derived from an EMBL/GenBank/DDBJ whole genome shotgun (WGS) entry which is preliminary data.</text>
</comment>